<organism evidence="1 2">
    <name type="scientific">Blyttiomyces helicus</name>
    <dbReference type="NCBI Taxonomy" id="388810"/>
    <lineage>
        <taxon>Eukaryota</taxon>
        <taxon>Fungi</taxon>
        <taxon>Fungi incertae sedis</taxon>
        <taxon>Chytridiomycota</taxon>
        <taxon>Chytridiomycota incertae sedis</taxon>
        <taxon>Chytridiomycetes</taxon>
        <taxon>Chytridiomycetes incertae sedis</taxon>
        <taxon>Blyttiomyces</taxon>
    </lineage>
</organism>
<name>A0A4P9WR86_9FUNG</name>
<gene>
    <name evidence="1" type="ORF">BDK51DRAFT_30170</name>
</gene>
<proteinExistence type="predicted"/>
<dbReference type="EMBL" id="KZ994126">
    <property type="protein sequence ID" value="RKO93750.1"/>
    <property type="molecule type" value="Genomic_DNA"/>
</dbReference>
<reference evidence="2" key="1">
    <citation type="journal article" date="2018" name="Nat. Microbiol.">
        <title>Leveraging single-cell genomics to expand the fungal tree of life.</title>
        <authorList>
            <person name="Ahrendt S.R."/>
            <person name="Quandt C.A."/>
            <person name="Ciobanu D."/>
            <person name="Clum A."/>
            <person name="Salamov A."/>
            <person name="Andreopoulos B."/>
            <person name="Cheng J.F."/>
            <person name="Woyke T."/>
            <person name="Pelin A."/>
            <person name="Henrissat B."/>
            <person name="Reynolds N.K."/>
            <person name="Benny G.L."/>
            <person name="Smith M.E."/>
            <person name="James T.Y."/>
            <person name="Grigoriev I.V."/>
        </authorList>
    </citation>
    <scope>NUCLEOTIDE SEQUENCE [LARGE SCALE GENOMIC DNA]</scope>
</reference>
<dbReference type="AlphaFoldDB" id="A0A4P9WR86"/>
<sequence>MPKKTTGITDTMFQAVNVKRHHLESDESEVELILLYGTESDDYLGLPVHILNHAVPFFFDAVGHLIKLPVPHKGMDGNSLSSVQGHLSPMLEIARKANDLLSSGSGTVLNWARLSRDAFGPALKAIYILPTSSSSPLSSFWYQVVAHNLQHLILESAHQQGQNSFGGCTQTQVSPSTISEMLWQFSSTQPLKYQLFDVEKQQWSVRLGSEVALIVTSGGNTRTDEMPSADCLTTKKIGGQQKTYGGMEALFSLYLHGSTCAMTHES</sequence>
<protein>
    <submittedName>
        <fullName evidence="1">Uncharacterized protein</fullName>
    </submittedName>
</protein>
<evidence type="ECO:0000313" key="1">
    <source>
        <dbReference type="EMBL" id="RKO93750.1"/>
    </source>
</evidence>
<keyword evidence="2" id="KW-1185">Reference proteome</keyword>
<accession>A0A4P9WR86</accession>
<dbReference type="Proteomes" id="UP000269721">
    <property type="component" value="Unassembled WGS sequence"/>
</dbReference>
<evidence type="ECO:0000313" key="2">
    <source>
        <dbReference type="Proteomes" id="UP000269721"/>
    </source>
</evidence>